<comment type="caution">
    <text evidence="1">The sequence shown here is derived from an EMBL/GenBank/DDBJ whole genome shotgun (WGS) entry which is preliminary data.</text>
</comment>
<reference evidence="1 2" key="1">
    <citation type="submission" date="2020-05" db="EMBL/GenBank/DDBJ databases">
        <title>Bremerella alba sp. nov., a novel planctomycete isolated from the surface of the macroalga Fucus spiralis.</title>
        <authorList>
            <person name="Godinho O."/>
            <person name="Botelho R."/>
            <person name="Albuquerque L."/>
            <person name="Wiegand S."/>
            <person name="Da Costa M.S."/>
            <person name="Lobo-Da-Cunha A."/>
            <person name="Jogler C."/>
            <person name="Lage O.M."/>
        </authorList>
    </citation>
    <scope>NUCLEOTIDE SEQUENCE [LARGE SCALE GENOMIC DNA]</scope>
    <source>
        <strain evidence="1 2">FF15</strain>
    </source>
</reference>
<gene>
    <name evidence="1" type="ORF">HOV93_34440</name>
</gene>
<organism evidence="1 2">
    <name type="scientific">Bremerella alba</name>
    <dbReference type="NCBI Taxonomy" id="980252"/>
    <lineage>
        <taxon>Bacteria</taxon>
        <taxon>Pseudomonadati</taxon>
        <taxon>Planctomycetota</taxon>
        <taxon>Planctomycetia</taxon>
        <taxon>Pirellulales</taxon>
        <taxon>Pirellulaceae</taxon>
        <taxon>Bremerella</taxon>
    </lineage>
</organism>
<dbReference type="Proteomes" id="UP000551616">
    <property type="component" value="Unassembled WGS sequence"/>
</dbReference>
<accession>A0A7V9A892</accession>
<protein>
    <submittedName>
        <fullName evidence="1">Uncharacterized protein</fullName>
    </submittedName>
</protein>
<evidence type="ECO:0000313" key="1">
    <source>
        <dbReference type="EMBL" id="MBA2116255.1"/>
    </source>
</evidence>
<dbReference type="AlphaFoldDB" id="A0A7V9A892"/>
<sequence length="128" mass="14885">MPILLRNYLCASEVLSFEVDAQLLCDVFIPARTIGLYCRLAKQLLGLTVFGSDFYFWWDDAWHAVSSEFSICHHIENNQFRRLVVIGQNDLQVDIRYTVQQPVSTPFYSEDEEDVDFGLWLKNVLTSE</sequence>
<dbReference type="EMBL" id="JABRWO010000009">
    <property type="protein sequence ID" value="MBA2116255.1"/>
    <property type="molecule type" value="Genomic_DNA"/>
</dbReference>
<proteinExistence type="predicted"/>
<evidence type="ECO:0000313" key="2">
    <source>
        <dbReference type="Proteomes" id="UP000551616"/>
    </source>
</evidence>
<name>A0A7V9A892_9BACT</name>
<dbReference type="RefSeq" id="WP_207397669.1">
    <property type="nucleotide sequence ID" value="NZ_JABRWO010000009.1"/>
</dbReference>
<keyword evidence="2" id="KW-1185">Reference proteome</keyword>